<organism evidence="2 3">
    <name type="scientific">Photorhabdus laumondii subsp. clarkei</name>
    <dbReference type="NCBI Taxonomy" id="2029685"/>
    <lineage>
        <taxon>Bacteria</taxon>
        <taxon>Pseudomonadati</taxon>
        <taxon>Pseudomonadota</taxon>
        <taxon>Gammaproteobacteria</taxon>
        <taxon>Enterobacterales</taxon>
        <taxon>Morganellaceae</taxon>
        <taxon>Photorhabdus</taxon>
    </lineage>
</organism>
<comment type="caution">
    <text evidence="2">The sequence shown here is derived from an EMBL/GenBank/DDBJ whole genome shotgun (WGS) entry which is preliminary data.</text>
</comment>
<protein>
    <submittedName>
        <fullName evidence="2">Uncharacterized protein</fullName>
    </submittedName>
</protein>
<keyword evidence="1" id="KW-1133">Transmembrane helix</keyword>
<sequence>MNILDIAIKEVGGIPTLDKMLSIRDQVVRQWNKKGYISYGFQMLNINGLGMFSILKYLIIYYCKLYKNSQSPNK</sequence>
<keyword evidence="1" id="KW-0812">Transmembrane</keyword>
<feature type="transmembrane region" description="Helical" evidence="1">
    <location>
        <begin position="36"/>
        <end position="59"/>
    </location>
</feature>
<reference evidence="2 3" key="1">
    <citation type="journal article" date="2018" name="Int. J. Syst. Evol. Microbiol.">
        <title>Whole-genome-based revisit of Photorhabdus phylogeny: proposal for the elevation of most Photorhabdus subspecies to the species level and description of one novel species Photorhabdus bodei sp. nov., and one novel subspecies Photorhabdus laumondii subsp. clarkei subsp. nov.</title>
        <authorList>
            <person name="Machado R.A.R."/>
            <person name="Wuthrich D."/>
            <person name="Kuhnert P."/>
            <person name="Arce C.C.M."/>
            <person name="Thonen L."/>
            <person name="Ruiz C."/>
            <person name="Zhang X."/>
            <person name="Robert C.A.M."/>
            <person name="Karimi J."/>
            <person name="Kamali S."/>
            <person name="Ma J."/>
            <person name="Bruggmann R."/>
            <person name="Erb M."/>
        </authorList>
    </citation>
    <scope>NUCLEOTIDE SEQUENCE [LARGE SCALE GENOMIC DNA]</scope>
    <source>
        <strain evidence="2 3">BOJ-47</strain>
    </source>
</reference>
<evidence type="ECO:0000256" key="1">
    <source>
        <dbReference type="SAM" id="Phobius"/>
    </source>
</evidence>
<dbReference type="Proteomes" id="UP000250870">
    <property type="component" value="Unassembled WGS sequence"/>
</dbReference>
<accession>A0A329VMY3</accession>
<keyword evidence="1" id="KW-0472">Membrane</keyword>
<dbReference type="RefSeq" id="WP_113024352.1">
    <property type="nucleotide sequence ID" value="NZ_CAWNWQ010000001.1"/>
</dbReference>
<gene>
    <name evidence="2" type="ORF">CKY01_00785</name>
</gene>
<dbReference type="AlphaFoldDB" id="A0A329VMY3"/>
<proteinExistence type="predicted"/>
<evidence type="ECO:0000313" key="3">
    <source>
        <dbReference type="Proteomes" id="UP000250870"/>
    </source>
</evidence>
<name>A0A329VMY3_9GAMM</name>
<evidence type="ECO:0000313" key="2">
    <source>
        <dbReference type="EMBL" id="RAW93498.1"/>
    </source>
</evidence>
<dbReference type="EMBL" id="NSCI01000001">
    <property type="protein sequence ID" value="RAW93498.1"/>
    <property type="molecule type" value="Genomic_DNA"/>
</dbReference>